<dbReference type="AlphaFoldDB" id="J3MVC6"/>
<dbReference type="EnsemblPlants" id="OB08G30570.1">
    <property type="protein sequence ID" value="OB08G30570.1"/>
    <property type="gene ID" value="OB08G30570"/>
</dbReference>
<feature type="chain" id="PRO_5003775272" description="Expansin-like EG45 domain-containing protein" evidence="2">
    <location>
        <begin position="21"/>
        <end position="72"/>
    </location>
</feature>
<dbReference type="GO" id="GO:0009664">
    <property type="term" value="P:plant-type cell wall organization"/>
    <property type="evidence" value="ECO:0007669"/>
    <property type="project" value="InterPro"/>
</dbReference>
<organism evidence="3">
    <name type="scientific">Oryza brachyantha</name>
    <name type="common">malo sina</name>
    <dbReference type="NCBI Taxonomy" id="4533"/>
    <lineage>
        <taxon>Eukaryota</taxon>
        <taxon>Viridiplantae</taxon>
        <taxon>Streptophyta</taxon>
        <taxon>Embryophyta</taxon>
        <taxon>Tracheophyta</taxon>
        <taxon>Spermatophyta</taxon>
        <taxon>Magnoliopsida</taxon>
        <taxon>Liliopsida</taxon>
        <taxon>Poales</taxon>
        <taxon>Poaceae</taxon>
        <taxon>BOP clade</taxon>
        <taxon>Oryzoideae</taxon>
        <taxon>Oryzeae</taxon>
        <taxon>Oryzinae</taxon>
        <taxon>Oryza</taxon>
    </lineage>
</organism>
<dbReference type="InterPro" id="IPR036908">
    <property type="entry name" value="RlpA-like_sf"/>
</dbReference>
<evidence type="ECO:0008006" key="5">
    <source>
        <dbReference type="Google" id="ProtNLM"/>
    </source>
</evidence>
<dbReference type="GO" id="GO:0005576">
    <property type="term" value="C:extracellular region"/>
    <property type="evidence" value="ECO:0007669"/>
    <property type="project" value="InterPro"/>
</dbReference>
<dbReference type="SUPFAM" id="SSF50685">
    <property type="entry name" value="Barwin-like endoglucanases"/>
    <property type="match status" value="1"/>
</dbReference>
<dbReference type="STRING" id="4533.J3MVC6"/>
<sequence>MWWLGLGLVVVALVAEAAGGAKVHRNHGKFTAGPWKPAHATFYGGRDGSGTLDGACGYKDTSKEGYGVQTVA</sequence>
<dbReference type="HOGENOM" id="CLU_2729775_0_0_1"/>
<feature type="signal peptide" evidence="2">
    <location>
        <begin position="1"/>
        <end position="20"/>
    </location>
</feature>
<evidence type="ECO:0000256" key="2">
    <source>
        <dbReference type="SAM" id="SignalP"/>
    </source>
</evidence>
<protein>
    <recommendedName>
        <fullName evidence="5">Expansin-like EG45 domain-containing protein</fullName>
    </recommendedName>
</protein>
<dbReference type="PRINTS" id="PR01225">
    <property type="entry name" value="EXPANSNFAMLY"/>
</dbReference>
<evidence type="ECO:0000313" key="4">
    <source>
        <dbReference type="Proteomes" id="UP000006038"/>
    </source>
</evidence>
<accession>J3MVC6</accession>
<keyword evidence="1 2" id="KW-0732">Signal</keyword>
<dbReference type="Gramene" id="OB08G30570.1">
    <property type="protein sequence ID" value="OB08G30570.1"/>
    <property type="gene ID" value="OB08G30570"/>
</dbReference>
<dbReference type="InterPro" id="IPR007118">
    <property type="entry name" value="Expan_Lol_pI"/>
</dbReference>
<dbReference type="InterPro" id="IPR002963">
    <property type="entry name" value="Expansin"/>
</dbReference>
<dbReference type="Proteomes" id="UP000006038">
    <property type="component" value="Chromosome 8"/>
</dbReference>
<name>J3MVC6_ORYBR</name>
<reference evidence="3" key="2">
    <citation type="submission" date="2013-04" db="UniProtKB">
        <authorList>
            <consortium name="EnsemblPlants"/>
        </authorList>
    </citation>
    <scope>IDENTIFICATION</scope>
</reference>
<dbReference type="Gene3D" id="2.40.40.10">
    <property type="entry name" value="RlpA-like domain"/>
    <property type="match status" value="1"/>
</dbReference>
<reference evidence="3" key="1">
    <citation type="journal article" date="2013" name="Nat. Commun.">
        <title>Whole-genome sequencing of Oryza brachyantha reveals mechanisms underlying Oryza genome evolution.</title>
        <authorList>
            <person name="Chen J."/>
            <person name="Huang Q."/>
            <person name="Gao D."/>
            <person name="Wang J."/>
            <person name="Lang Y."/>
            <person name="Liu T."/>
            <person name="Li B."/>
            <person name="Bai Z."/>
            <person name="Luis Goicoechea J."/>
            <person name="Liang C."/>
            <person name="Chen C."/>
            <person name="Zhang W."/>
            <person name="Sun S."/>
            <person name="Liao Y."/>
            <person name="Zhang X."/>
            <person name="Yang L."/>
            <person name="Song C."/>
            <person name="Wang M."/>
            <person name="Shi J."/>
            <person name="Liu G."/>
            <person name="Liu J."/>
            <person name="Zhou H."/>
            <person name="Zhou W."/>
            <person name="Yu Q."/>
            <person name="An N."/>
            <person name="Chen Y."/>
            <person name="Cai Q."/>
            <person name="Wang B."/>
            <person name="Liu B."/>
            <person name="Min J."/>
            <person name="Huang Y."/>
            <person name="Wu H."/>
            <person name="Li Z."/>
            <person name="Zhang Y."/>
            <person name="Yin Y."/>
            <person name="Song W."/>
            <person name="Jiang J."/>
            <person name="Jackson S.A."/>
            <person name="Wing R.A."/>
            <person name="Wang J."/>
            <person name="Chen M."/>
        </authorList>
    </citation>
    <scope>NUCLEOTIDE SEQUENCE [LARGE SCALE GENOMIC DNA]</scope>
    <source>
        <strain evidence="3">cv. IRGC 101232</strain>
    </source>
</reference>
<proteinExistence type="predicted"/>
<dbReference type="PANTHER" id="PTHR31867">
    <property type="entry name" value="EXPANSIN-A15"/>
    <property type="match status" value="1"/>
</dbReference>
<evidence type="ECO:0000256" key="1">
    <source>
        <dbReference type="ARBA" id="ARBA00022729"/>
    </source>
</evidence>
<evidence type="ECO:0000313" key="3">
    <source>
        <dbReference type="EnsemblPlants" id="OB08G30570.1"/>
    </source>
</evidence>
<keyword evidence="4" id="KW-1185">Reference proteome</keyword>